<evidence type="ECO:0000313" key="3">
    <source>
        <dbReference type="Proteomes" id="UP000886595"/>
    </source>
</evidence>
<reference evidence="2 3" key="1">
    <citation type="submission" date="2020-02" db="EMBL/GenBank/DDBJ databases">
        <authorList>
            <person name="Ma Q."/>
            <person name="Huang Y."/>
            <person name="Song X."/>
            <person name="Pei D."/>
        </authorList>
    </citation>
    <scope>NUCLEOTIDE SEQUENCE [LARGE SCALE GENOMIC DNA]</scope>
    <source>
        <strain evidence="2">Sxm20200214</strain>
        <tissue evidence="2">Leaf</tissue>
    </source>
</reference>
<dbReference type="AlphaFoldDB" id="A0A8X7WGW2"/>
<evidence type="ECO:0000256" key="1">
    <source>
        <dbReference type="SAM" id="MobiDB-lite"/>
    </source>
</evidence>
<evidence type="ECO:0000313" key="2">
    <source>
        <dbReference type="EMBL" id="KAG2328560.1"/>
    </source>
</evidence>
<feature type="region of interest" description="Disordered" evidence="1">
    <location>
        <begin position="1"/>
        <end position="36"/>
    </location>
</feature>
<sequence>MPPKNTRAVPAAGTAQRAARRVTRSASQASSEEESQYVMAPVNVNPAGGLNAVNAAILEELRRYREAYG</sequence>
<organism evidence="2 3">
    <name type="scientific">Brassica carinata</name>
    <name type="common">Ethiopian mustard</name>
    <name type="synonym">Abyssinian cabbage</name>
    <dbReference type="NCBI Taxonomy" id="52824"/>
    <lineage>
        <taxon>Eukaryota</taxon>
        <taxon>Viridiplantae</taxon>
        <taxon>Streptophyta</taxon>
        <taxon>Embryophyta</taxon>
        <taxon>Tracheophyta</taxon>
        <taxon>Spermatophyta</taxon>
        <taxon>Magnoliopsida</taxon>
        <taxon>eudicotyledons</taxon>
        <taxon>Gunneridae</taxon>
        <taxon>Pentapetalae</taxon>
        <taxon>rosids</taxon>
        <taxon>malvids</taxon>
        <taxon>Brassicales</taxon>
        <taxon>Brassicaceae</taxon>
        <taxon>Brassiceae</taxon>
        <taxon>Brassica</taxon>
    </lineage>
</organism>
<name>A0A8X7WGW2_BRACI</name>
<gene>
    <name evidence="2" type="ORF">Bca52824_011288</name>
</gene>
<dbReference type="EMBL" id="JAAMPC010000002">
    <property type="protein sequence ID" value="KAG2328560.1"/>
    <property type="molecule type" value="Genomic_DNA"/>
</dbReference>
<accession>A0A8X7WGW2</accession>
<keyword evidence="3" id="KW-1185">Reference proteome</keyword>
<protein>
    <submittedName>
        <fullName evidence="2">Uncharacterized protein</fullName>
    </submittedName>
</protein>
<dbReference type="Proteomes" id="UP000886595">
    <property type="component" value="Unassembled WGS sequence"/>
</dbReference>
<comment type="caution">
    <text evidence="2">The sequence shown here is derived from an EMBL/GenBank/DDBJ whole genome shotgun (WGS) entry which is preliminary data.</text>
</comment>
<proteinExistence type="predicted"/>